<dbReference type="AlphaFoldDB" id="A0A0V1F517"/>
<dbReference type="Proteomes" id="UP000054995">
    <property type="component" value="Unassembled WGS sequence"/>
</dbReference>
<feature type="region of interest" description="Disordered" evidence="1">
    <location>
        <begin position="200"/>
        <end position="224"/>
    </location>
</feature>
<gene>
    <name evidence="2" type="ORF">T4D_12182</name>
</gene>
<evidence type="ECO:0000256" key="1">
    <source>
        <dbReference type="SAM" id="MobiDB-lite"/>
    </source>
</evidence>
<evidence type="ECO:0000313" key="3">
    <source>
        <dbReference type="Proteomes" id="UP000054995"/>
    </source>
</evidence>
<name>A0A0V1F517_TRIPS</name>
<proteinExistence type="predicted"/>
<dbReference type="EMBL" id="JYDT01000304">
    <property type="protein sequence ID" value="KRY80866.1"/>
    <property type="molecule type" value="Genomic_DNA"/>
</dbReference>
<accession>A0A0V1F517</accession>
<organism evidence="2 3">
    <name type="scientific">Trichinella pseudospiralis</name>
    <name type="common">Parasitic roundworm</name>
    <dbReference type="NCBI Taxonomy" id="6337"/>
    <lineage>
        <taxon>Eukaryota</taxon>
        <taxon>Metazoa</taxon>
        <taxon>Ecdysozoa</taxon>
        <taxon>Nematoda</taxon>
        <taxon>Enoplea</taxon>
        <taxon>Dorylaimia</taxon>
        <taxon>Trichinellida</taxon>
        <taxon>Trichinellidae</taxon>
        <taxon>Trichinella</taxon>
    </lineage>
</organism>
<sequence length="255" mass="29928">MHFSLPQETFNQQFIPQQEENPYYENNLQAVYANETVDPLSNYWQPQISSPQGTFSQQFIPQPEGNPYYENNLQAAYANETVDSLSNYWQPQISSPQETFNQPFIPQLEGNLYYENNLQNEDIIDSIPNNVQCLISNYENPENTYFWEQSNAIIDDDDDATATLDVNNQTFRNNYEEEFNTADAAFYQIIEELQQSFSLQSYEKKSDPKPSKKTTNRPDLSVQEPVRWKESQYRDIFDPELLEELDELLIFDKAI</sequence>
<dbReference type="OrthoDB" id="10563668at2759"/>
<keyword evidence="3" id="KW-1185">Reference proteome</keyword>
<protein>
    <submittedName>
        <fullName evidence="2">Uncharacterized protein</fullName>
    </submittedName>
</protein>
<reference evidence="2 3" key="1">
    <citation type="submission" date="2015-01" db="EMBL/GenBank/DDBJ databases">
        <title>Evolution of Trichinella species and genotypes.</title>
        <authorList>
            <person name="Korhonen P.K."/>
            <person name="Edoardo P."/>
            <person name="Giuseppe L.R."/>
            <person name="Gasser R.B."/>
        </authorList>
    </citation>
    <scope>NUCLEOTIDE SEQUENCE [LARGE SCALE GENOMIC DNA]</scope>
    <source>
        <strain evidence="2">ISS470</strain>
    </source>
</reference>
<comment type="caution">
    <text evidence="2">The sequence shown here is derived from an EMBL/GenBank/DDBJ whole genome shotgun (WGS) entry which is preliminary data.</text>
</comment>
<evidence type="ECO:0000313" key="2">
    <source>
        <dbReference type="EMBL" id="KRY80866.1"/>
    </source>
</evidence>